<dbReference type="Gramene" id="OIW16933">
    <property type="protein sequence ID" value="OIW16933"/>
    <property type="gene ID" value="TanjilG_18621"/>
</dbReference>
<dbReference type="Gramene" id="OIW16932">
    <property type="protein sequence ID" value="OIW16932"/>
    <property type="gene ID" value="TanjilG_18620"/>
</dbReference>
<feature type="transmembrane region" description="Helical" evidence="1">
    <location>
        <begin position="12"/>
        <end position="32"/>
    </location>
</feature>
<keyword evidence="1" id="KW-0812">Transmembrane</keyword>
<protein>
    <submittedName>
        <fullName evidence="2">Uncharacterized protein</fullName>
    </submittedName>
</protein>
<gene>
    <name evidence="2" type="ORF">TanjilG_18620</name>
    <name evidence="3" type="ORF">TanjilG_18621</name>
</gene>
<organism evidence="2 4">
    <name type="scientific">Lupinus angustifolius</name>
    <name type="common">Narrow-leaved blue lupine</name>
    <dbReference type="NCBI Taxonomy" id="3871"/>
    <lineage>
        <taxon>Eukaryota</taxon>
        <taxon>Viridiplantae</taxon>
        <taxon>Streptophyta</taxon>
        <taxon>Embryophyta</taxon>
        <taxon>Tracheophyta</taxon>
        <taxon>Spermatophyta</taxon>
        <taxon>Magnoliopsida</taxon>
        <taxon>eudicotyledons</taxon>
        <taxon>Gunneridae</taxon>
        <taxon>Pentapetalae</taxon>
        <taxon>rosids</taxon>
        <taxon>fabids</taxon>
        <taxon>Fabales</taxon>
        <taxon>Fabaceae</taxon>
        <taxon>Papilionoideae</taxon>
        <taxon>50 kb inversion clade</taxon>
        <taxon>genistoids sensu lato</taxon>
        <taxon>core genistoids</taxon>
        <taxon>Genisteae</taxon>
        <taxon>Lupinus</taxon>
    </lineage>
</organism>
<evidence type="ECO:0000313" key="2">
    <source>
        <dbReference type="EMBL" id="OIW16932.1"/>
    </source>
</evidence>
<dbReference type="Proteomes" id="UP000188354">
    <property type="component" value="Chromosome LG02"/>
</dbReference>
<dbReference type="EMBL" id="CM007362">
    <property type="protein sequence ID" value="OIW16932.1"/>
    <property type="molecule type" value="Genomic_DNA"/>
</dbReference>
<dbReference type="AlphaFoldDB" id="A0A1J7HVU2"/>
<accession>A0A1J7HVU2</accession>
<keyword evidence="1" id="KW-0472">Membrane</keyword>
<name>A0A1J7HVU2_LUPAN</name>
<evidence type="ECO:0000256" key="1">
    <source>
        <dbReference type="SAM" id="Phobius"/>
    </source>
</evidence>
<keyword evidence="1" id="KW-1133">Transmembrane helix</keyword>
<evidence type="ECO:0000313" key="4">
    <source>
        <dbReference type="Proteomes" id="UP000188354"/>
    </source>
</evidence>
<evidence type="ECO:0000313" key="3">
    <source>
        <dbReference type="EMBL" id="OIW16933.1"/>
    </source>
</evidence>
<proteinExistence type="predicted"/>
<dbReference type="EMBL" id="CM007362">
    <property type="protein sequence ID" value="OIW16933.1"/>
    <property type="molecule type" value="Genomic_DNA"/>
</dbReference>
<keyword evidence="4" id="KW-1185">Reference proteome</keyword>
<sequence length="81" mass="8988">MNGCCWVHQGDMSLTVMACCCGVVLKVLQWWLNRSQGRSFYSGCNIGGYNTVMHGYYDSGGVGCASMMVHMEDVQYDGQLF</sequence>
<reference evidence="2 4" key="1">
    <citation type="journal article" date="2017" name="Plant Biotechnol. J.">
        <title>A comprehensive draft genome sequence for lupin (Lupinus angustifolius), an emerging health food: insights into plant-microbe interactions and legume evolution.</title>
        <authorList>
            <person name="Hane J.K."/>
            <person name="Ming Y."/>
            <person name="Kamphuis L.G."/>
            <person name="Nelson M.N."/>
            <person name="Garg G."/>
            <person name="Atkins C.A."/>
            <person name="Bayer P.E."/>
            <person name="Bravo A."/>
            <person name="Bringans S."/>
            <person name="Cannon S."/>
            <person name="Edwards D."/>
            <person name="Foley R."/>
            <person name="Gao L.L."/>
            <person name="Harrison M.J."/>
            <person name="Huang W."/>
            <person name="Hurgobin B."/>
            <person name="Li S."/>
            <person name="Liu C.W."/>
            <person name="McGrath A."/>
            <person name="Morahan G."/>
            <person name="Murray J."/>
            <person name="Weller J."/>
            <person name="Jian J."/>
            <person name="Singh K.B."/>
        </authorList>
    </citation>
    <scope>NUCLEOTIDE SEQUENCE [LARGE SCALE GENOMIC DNA]</scope>
    <source>
        <strain evidence="4">cv. Tanjil</strain>
        <tissue evidence="2">Whole plant</tissue>
    </source>
</reference>